<keyword evidence="3" id="KW-1185">Reference proteome</keyword>
<organism evidence="2 3">
    <name type="scientific">Helicobacter canadensis MIT 98-5491</name>
    <dbReference type="NCBI Taxonomy" id="537970"/>
    <lineage>
        <taxon>Bacteria</taxon>
        <taxon>Pseudomonadati</taxon>
        <taxon>Campylobacterota</taxon>
        <taxon>Epsilonproteobacteria</taxon>
        <taxon>Campylobacterales</taxon>
        <taxon>Helicobacteraceae</taxon>
        <taxon>Helicobacter</taxon>
    </lineage>
</organism>
<proteinExistence type="predicted"/>
<keyword evidence="1" id="KW-0732">Signal</keyword>
<dbReference type="OrthoDB" id="5339202at2"/>
<evidence type="ECO:0000256" key="1">
    <source>
        <dbReference type="ARBA" id="ARBA00022729"/>
    </source>
</evidence>
<evidence type="ECO:0000313" key="2">
    <source>
        <dbReference type="EMBL" id="EES89766.1"/>
    </source>
</evidence>
<reference evidence="2 3" key="1">
    <citation type="journal article" date="2009" name="J. Bacteriol.">
        <title>Genome sequence of the emerging pathogen Helicobacter canadensis.</title>
        <authorList>
            <person name="Loman N.J."/>
            <person name="Snyder L.A."/>
            <person name="Linton J.D."/>
            <person name="Langdon R."/>
            <person name="Lawson A.J."/>
            <person name="Weinstock G.M."/>
            <person name="Wren B.W."/>
            <person name="Pallen M.J."/>
        </authorList>
    </citation>
    <scope>NUCLEOTIDE SEQUENCE [LARGE SCALE GENOMIC DNA]</scope>
    <source>
        <strain evidence="2 3">MIT 98-5491</strain>
    </source>
</reference>
<dbReference type="PANTHER" id="PTHR35869">
    <property type="entry name" value="OUTER-MEMBRANE LIPOPROTEIN CARRIER PROTEIN"/>
    <property type="match status" value="1"/>
</dbReference>
<protein>
    <submittedName>
        <fullName evidence="2">Outer membrane lipoprotein carrier protein</fullName>
    </submittedName>
</protein>
<dbReference type="InterPro" id="IPR029046">
    <property type="entry name" value="LolA/LolB/LppX"/>
</dbReference>
<name>C5ZX98_9HELI</name>
<accession>C5ZX98</accession>
<dbReference type="Pfam" id="PF03548">
    <property type="entry name" value="LolA"/>
    <property type="match status" value="1"/>
</dbReference>
<dbReference type="STRING" id="537970.HCAN_1054"/>
<evidence type="ECO:0000313" key="3">
    <source>
        <dbReference type="Proteomes" id="UP000007032"/>
    </source>
</evidence>
<dbReference type="HOGENOM" id="CLU_125914_0_0_7"/>
<dbReference type="NCBIfam" id="NF000663">
    <property type="entry name" value="PRK00031.2-1"/>
    <property type="match status" value="1"/>
</dbReference>
<dbReference type="PANTHER" id="PTHR35869:SF1">
    <property type="entry name" value="OUTER-MEMBRANE LIPOPROTEIN CARRIER PROTEIN"/>
    <property type="match status" value="1"/>
</dbReference>
<dbReference type="EMBL" id="CM000776">
    <property type="protein sequence ID" value="EES89766.1"/>
    <property type="molecule type" value="Genomic_DNA"/>
</dbReference>
<dbReference type="Proteomes" id="UP000007032">
    <property type="component" value="Chromosome"/>
</dbReference>
<dbReference type="Gene3D" id="2.50.20.10">
    <property type="entry name" value="Lipoprotein localisation LolA/LolB/LppX"/>
    <property type="match status" value="2"/>
</dbReference>
<dbReference type="RefSeq" id="WP_006655758.1">
    <property type="nucleotide sequence ID" value="NZ_CM000776.2"/>
</dbReference>
<dbReference type="InterPro" id="IPR004564">
    <property type="entry name" value="OM_lipoprot_carrier_LolA-like"/>
</dbReference>
<keyword evidence="2" id="KW-0449">Lipoprotein</keyword>
<dbReference type="CDD" id="cd16325">
    <property type="entry name" value="LolA"/>
    <property type="match status" value="1"/>
</dbReference>
<sequence>MLLKILLIFLLFLSFLNAQEIRTLQSMQANFTQKLISQNSTILYKGEFFALAPHFVLWKYESPIPKEVYINKDSMIIYEPKLEQAIYSTLKENLDILTLIKEAKLVKENYYTAEILGQTYHLFFDKGILKQITFMDAVGNSVEILFENIQTNHKLNLQIFEFKPTSNLDILYN</sequence>
<gene>
    <name evidence="2" type="ORF">HCAN_1054</name>
</gene>
<dbReference type="AlphaFoldDB" id="C5ZX98"/>
<dbReference type="eggNOG" id="COG2834">
    <property type="taxonomic scope" value="Bacteria"/>
</dbReference>
<dbReference type="SUPFAM" id="SSF89392">
    <property type="entry name" value="Prokaryotic lipoproteins and lipoprotein localization factors"/>
    <property type="match status" value="1"/>
</dbReference>